<feature type="non-terminal residue" evidence="2">
    <location>
        <position position="163"/>
    </location>
</feature>
<evidence type="ECO:0008006" key="4">
    <source>
        <dbReference type="Google" id="ProtNLM"/>
    </source>
</evidence>
<dbReference type="Proteomes" id="UP000265355">
    <property type="component" value="Unassembled WGS sequence"/>
</dbReference>
<feature type="transmembrane region" description="Helical" evidence="1">
    <location>
        <begin position="70"/>
        <end position="90"/>
    </location>
</feature>
<feature type="transmembrane region" description="Helical" evidence="1">
    <location>
        <begin position="12"/>
        <end position="42"/>
    </location>
</feature>
<gene>
    <name evidence="2" type="ORF">DZF98_17005</name>
</gene>
<dbReference type="RefSeq" id="WP_390611302.1">
    <property type="nucleotide sequence ID" value="NZ_QWEE01000695.1"/>
</dbReference>
<keyword evidence="1" id="KW-1133">Transmembrane helix</keyword>
<evidence type="ECO:0000313" key="2">
    <source>
        <dbReference type="EMBL" id="RII86003.1"/>
    </source>
</evidence>
<sequence length="163" mass="15684">DPVVAATSRVAAVAALAVTVLAGLPAGIAGLGGITAVLLLGLPAWEHGPLDDAVGVLGRTSGVADLPGDVRAAAVGLVLVWILAAAAALLGNRLQARRRLLAWTGAAVVVAAIPASGPVVVVAGAYLVASAGALAWRLSARRDPGPAVVPAAAPIVALSLAAG</sequence>
<protein>
    <recommendedName>
        <fullName evidence="4">Type VII secretion integral membrane protein EccD</fullName>
    </recommendedName>
</protein>
<feature type="transmembrane region" description="Helical" evidence="1">
    <location>
        <begin position="102"/>
        <end position="129"/>
    </location>
</feature>
<name>A0ABX9N1X2_9MICO</name>
<dbReference type="EMBL" id="QWEE01000695">
    <property type="protein sequence ID" value="RII86003.1"/>
    <property type="molecule type" value="Genomic_DNA"/>
</dbReference>
<keyword evidence="1" id="KW-0812">Transmembrane</keyword>
<proteinExistence type="predicted"/>
<accession>A0ABX9N1X2</accession>
<reference evidence="2 3" key="1">
    <citation type="submission" date="2018-08" db="EMBL/GenBank/DDBJ databases">
        <title>Genome Sequence of Clavibacter michiganensis Subspecies type strains, and the Atypical Peach-Colored Strains Isolated from Tomato.</title>
        <authorList>
            <person name="Osdaghi E."/>
            <person name="Portier P."/>
            <person name="Briand M."/>
            <person name="Jacques M.-A."/>
        </authorList>
    </citation>
    <scope>NUCLEOTIDE SEQUENCE [LARGE SCALE GENOMIC DNA]</scope>
    <source>
        <strain evidence="2 3">CFBP 8216</strain>
    </source>
</reference>
<evidence type="ECO:0000256" key="1">
    <source>
        <dbReference type="SAM" id="Phobius"/>
    </source>
</evidence>
<keyword evidence="3" id="KW-1185">Reference proteome</keyword>
<keyword evidence="1" id="KW-0472">Membrane</keyword>
<feature type="non-terminal residue" evidence="2">
    <location>
        <position position="1"/>
    </location>
</feature>
<evidence type="ECO:0000313" key="3">
    <source>
        <dbReference type="Proteomes" id="UP000265355"/>
    </source>
</evidence>
<organism evidence="2 3">
    <name type="scientific">Clavibacter californiensis</name>
    <dbReference type="NCBI Taxonomy" id="1401995"/>
    <lineage>
        <taxon>Bacteria</taxon>
        <taxon>Bacillati</taxon>
        <taxon>Actinomycetota</taxon>
        <taxon>Actinomycetes</taxon>
        <taxon>Micrococcales</taxon>
        <taxon>Microbacteriaceae</taxon>
        <taxon>Clavibacter</taxon>
    </lineage>
</organism>
<comment type="caution">
    <text evidence="2">The sequence shown here is derived from an EMBL/GenBank/DDBJ whole genome shotgun (WGS) entry which is preliminary data.</text>
</comment>